<keyword evidence="6" id="KW-0004">4Fe-4S</keyword>
<dbReference type="PRINTS" id="PR00344">
    <property type="entry name" value="BCTRLSENSOR"/>
</dbReference>
<feature type="chain" id="PRO_5046293599" description="Oxygen sensor histidine kinase NreB" evidence="20">
    <location>
        <begin position="19"/>
        <end position="598"/>
    </location>
</feature>
<evidence type="ECO:0000256" key="3">
    <source>
        <dbReference type="ARBA" id="ARBA00004496"/>
    </source>
</evidence>
<dbReference type="Gene3D" id="1.25.40.10">
    <property type="entry name" value="Tetratricopeptide repeat domain"/>
    <property type="match status" value="1"/>
</dbReference>
<dbReference type="InterPro" id="IPR019734">
    <property type="entry name" value="TPR_rpt"/>
</dbReference>
<dbReference type="SMART" id="SM00387">
    <property type="entry name" value="HATPase_c"/>
    <property type="match status" value="1"/>
</dbReference>
<name>A0ABM8UND2_9BACT</name>
<evidence type="ECO:0000256" key="9">
    <source>
        <dbReference type="ARBA" id="ARBA00022679"/>
    </source>
</evidence>
<dbReference type="PANTHER" id="PTHR24421">
    <property type="entry name" value="NITRATE/NITRITE SENSOR PROTEIN NARX-RELATED"/>
    <property type="match status" value="1"/>
</dbReference>
<keyword evidence="19" id="KW-0812">Transmembrane</keyword>
<dbReference type="Proteomes" id="UP000679725">
    <property type="component" value="Unassembled WGS sequence"/>
</dbReference>
<evidence type="ECO:0000256" key="13">
    <source>
        <dbReference type="ARBA" id="ARBA00022840"/>
    </source>
</evidence>
<dbReference type="InterPro" id="IPR005467">
    <property type="entry name" value="His_kinase_dom"/>
</dbReference>
<dbReference type="InterPro" id="IPR050482">
    <property type="entry name" value="Sensor_HK_TwoCompSys"/>
</dbReference>
<dbReference type="InterPro" id="IPR011712">
    <property type="entry name" value="Sig_transdc_His_kin_sub3_dim/P"/>
</dbReference>
<dbReference type="Pfam" id="PF13424">
    <property type="entry name" value="TPR_12"/>
    <property type="match status" value="1"/>
</dbReference>
<keyword evidence="15" id="KW-0902">Two-component regulatory system</keyword>
<evidence type="ECO:0000256" key="6">
    <source>
        <dbReference type="ARBA" id="ARBA00022485"/>
    </source>
</evidence>
<dbReference type="Gene3D" id="1.20.5.1930">
    <property type="match status" value="1"/>
</dbReference>
<evidence type="ECO:0000259" key="21">
    <source>
        <dbReference type="PROSITE" id="PS50109"/>
    </source>
</evidence>
<dbReference type="InterPro" id="IPR011990">
    <property type="entry name" value="TPR-like_helical_dom_sf"/>
</dbReference>
<keyword evidence="16" id="KW-0411">Iron-sulfur</keyword>
<proteinExistence type="predicted"/>
<feature type="transmembrane region" description="Helical" evidence="19">
    <location>
        <begin position="357"/>
        <end position="377"/>
    </location>
</feature>
<evidence type="ECO:0000313" key="22">
    <source>
        <dbReference type="EMBL" id="CAG5068888.1"/>
    </source>
</evidence>
<evidence type="ECO:0000256" key="17">
    <source>
        <dbReference type="ARBA" id="ARBA00024827"/>
    </source>
</evidence>
<comment type="subcellular location">
    <subcellularLocation>
        <location evidence="3">Cytoplasm</location>
    </subcellularLocation>
</comment>
<dbReference type="SUPFAM" id="SSF55874">
    <property type="entry name" value="ATPase domain of HSP90 chaperone/DNA topoisomerase II/histidine kinase"/>
    <property type="match status" value="1"/>
</dbReference>
<dbReference type="InterPro" id="IPR003594">
    <property type="entry name" value="HATPase_dom"/>
</dbReference>
<feature type="signal peptide" evidence="20">
    <location>
        <begin position="1"/>
        <end position="18"/>
    </location>
</feature>
<evidence type="ECO:0000256" key="19">
    <source>
        <dbReference type="SAM" id="Phobius"/>
    </source>
</evidence>
<evidence type="ECO:0000256" key="11">
    <source>
        <dbReference type="ARBA" id="ARBA00022741"/>
    </source>
</evidence>
<dbReference type="EC" id="2.7.13.3" evidence="4"/>
<evidence type="ECO:0000256" key="16">
    <source>
        <dbReference type="ARBA" id="ARBA00023014"/>
    </source>
</evidence>
<keyword evidence="14" id="KW-0408">Iron</keyword>
<gene>
    <name evidence="22" type="ORF">DYBT9623_01620</name>
</gene>
<dbReference type="PROSITE" id="PS50109">
    <property type="entry name" value="HIS_KIN"/>
    <property type="match status" value="1"/>
</dbReference>
<evidence type="ECO:0000256" key="12">
    <source>
        <dbReference type="ARBA" id="ARBA00022777"/>
    </source>
</evidence>
<evidence type="ECO:0000313" key="23">
    <source>
        <dbReference type="Proteomes" id="UP000679725"/>
    </source>
</evidence>
<dbReference type="InterPro" id="IPR004358">
    <property type="entry name" value="Sig_transdc_His_kin-like_C"/>
</dbReference>
<reference evidence="22 23" key="1">
    <citation type="submission" date="2021-04" db="EMBL/GenBank/DDBJ databases">
        <authorList>
            <person name="Rodrigo-Torres L."/>
            <person name="Arahal R. D."/>
            <person name="Lucena T."/>
        </authorList>
    </citation>
    <scope>NUCLEOTIDE SEQUENCE [LARGE SCALE GENOMIC DNA]</scope>
    <source>
        <strain evidence="22 23">CECT 9623</strain>
    </source>
</reference>
<evidence type="ECO:0000256" key="1">
    <source>
        <dbReference type="ARBA" id="ARBA00000085"/>
    </source>
</evidence>
<comment type="cofactor">
    <cofactor evidence="2">
        <name>[4Fe-4S] cluster</name>
        <dbReference type="ChEBI" id="CHEBI:49883"/>
    </cofactor>
</comment>
<evidence type="ECO:0000256" key="15">
    <source>
        <dbReference type="ARBA" id="ARBA00023012"/>
    </source>
</evidence>
<evidence type="ECO:0000256" key="18">
    <source>
        <dbReference type="ARBA" id="ARBA00030800"/>
    </source>
</evidence>
<evidence type="ECO:0000256" key="20">
    <source>
        <dbReference type="SAM" id="SignalP"/>
    </source>
</evidence>
<accession>A0ABM8UND2</accession>
<evidence type="ECO:0000256" key="4">
    <source>
        <dbReference type="ARBA" id="ARBA00012438"/>
    </source>
</evidence>
<dbReference type="Pfam" id="PF02518">
    <property type="entry name" value="HATPase_c"/>
    <property type="match status" value="1"/>
</dbReference>
<comment type="caution">
    <text evidence="22">The sequence shown here is derived from an EMBL/GenBank/DDBJ whole genome shotgun (WGS) entry which is preliminary data.</text>
</comment>
<dbReference type="SUPFAM" id="SSF48452">
    <property type="entry name" value="TPR-like"/>
    <property type="match status" value="1"/>
</dbReference>
<dbReference type="Pfam" id="PF07730">
    <property type="entry name" value="HisKA_3"/>
    <property type="match status" value="1"/>
</dbReference>
<dbReference type="InterPro" id="IPR036890">
    <property type="entry name" value="HATPase_C_sf"/>
</dbReference>
<keyword evidence="20" id="KW-0732">Signal</keyword>
<keyword evidence="11" id="KW-0547">Nucleotide-binding</keyword>
<evidence type="ECO:0000256" key="5">
    <source>
        <dbReference type="ARBA" id="ARBA00017322"/>
    </source>
</evidence>
<evidence type="ECO:0000256" key="10">
    <source>
        <dbReference type="ARBA" id="ARBA00022723"/>
    </source>
</evidence>
<dbReference type="Gene3D" id="3.30.565.10">
    <property type="entry name" value="Histidine kinase-like ATPase, C-terminal domain"/>
    <property type="match status" value="1"/>
</dbReference>
<evidence type="ECO:0000256" key="2">
    <source>
        <dbReference type="ARBA" id="ARBA00001966"/>
    </source>
</evidence>
<keyword evidence="13" id="KW-0067">ATP-binding</keyword>
<keyword evidence="12" id="KW-0418">Kinase</keyword>
<keyword evidence="19" id="KW-1133">Transmembrane helix</keyword>
<evidence type="ECO:0000256" key="8">
    <source>
        <dbReference type="ARBA" id="ARBA00022553"/>
    </source>
</evidence>
<feature type="domain" description="Histidine kinase" evidence="21">
    <location>
        <begin position="403"/>
        <end position="594"/>
    </location>
</feature>
<comment type="function">
    <text evidence="17">Member of the two-component regulatory system NreB/NreC involved in the control of dissimilatory nitrate/nitrite reduction in response to oxygen. NreB functions as a direct oxygen sensor histidine kinase which is autophosphorylated, in the absence of oxygen, probably at the conserved histidine residue, and transfers its phosphate group probably to a conserved aspartate residue of NreC. NreB/NreC activates the expression of the nitrate (narGHJI) and nitrite (nir) reductase operons, as well as the putative nitrate transporter gene narT.</text>
</comment>
<dbReference type="SMART" id="SM00028">
    <property type="entry name" value="TPR"/>
    <property type="match status" value="4"/>
</dbReference>
<dbReference type="CDD" id="cd16917">
    <property type="entry name" value="HATPase_UhpB-NarQ-NarX-like"/>
    <property type="match status" value="1"/>
</dbReference>
<comment type="catalytic activity">
    <reaction evidence="1">
        <text>ATP + protein L-histidine = ADP + protein N-phospho-L-histidine.</text>
        <dbReference type="EC" id="2.7.13.3"/>
    </reaction>
</comment>
<dbReference type="RefSeq" id="WP_215233004.1">
    <property type="nucleotide sequence ID" value="NZ_CAJRAU010000002.1"/>
</dbReference>
<keyword evidence="10" id="KW-0479">Metal-binding</keyword>
<keyword evidence="7" id="KW-0963">Cytoplasm</keyword>
<dbReference type="EMBL" id="CAJRAU010000002">
    <property type="protein sequence ID" value="CAG5068888.1"/>
    <property type="molecule type" value="Genomic_DNA"/>
</dbReference>
<evidence type="ECO:0000256" key="14">
    <source>
        <dbReference type="ARBA" id="ARBA00023004"/>
    </source>
</evidence>
<keyword evidence="8" id="KW-0597">Phosphoprotein</keyword>
<sequence>MRVIFKLLPFLSVILLLAGSQCSRDKSIVSLAEGTILEKEDFAEDTALILKYHKLGASYLFLDADKSMLYAKHVLRLSQKHDWKKGKILAYNLLSTYYLLDGSYDVLRELSNETMILSKQLGLPFYTAHAQRFMAESYSEFRQWDSARINYNQAIQVFARLGADSARALTMVNLGNCYREKELNDQAKQHYKRAYEVFDKLNSDWGRAVVLQEEGYLNVRELNFTAAVKYFQRSLALSQKNKNRYGELNTLNDLSNAYYHRKEYDKSVQTCLKALEHSKIYHSTQQTNWALTTLSRAYKAKNMPDSALFYNEQVNNNRRMVHDETVKRQYTMYQLMYDNQIMGSEIQQRIINQQRSIQRFLIGFSALIIAFAAFLWFNNKKLRRKNAAIQEALIKGQTIERKRVAAELHDHLGGTLASLNWYMYGIDKKLLSLEEQKIYDSVHQMVGSAYREVRSLSHNLMPAELEEHGLITALDRLISKLNENKNIQFEFNLTGLSDRLNNKIEFELYSIVLELTNNIIKHSGATAATIELTENTRSISLRVRDNGSGMIEPGRQGTGLRNVKSRVESLHGKINIHNEASKGTSIEIEIPSKKSVYD</sequence>
<organism evidence="22 23">
    <name type="scientific">Dyadobacter linearis</name>
    <dbReference type="NCBI Taxonomy" id="2823330"/>
    <lineage>
        <taxon>Bacteria</taxon>
        <taxon>Pseudomonadati</taxon>
        <taxon>Bacteroidota</taxon>
        <taxon>Cytophagia</taxon>
        <taxon>Cytophagales</taxon>
        <taxon>Spirosomataceae</taxon>
        <taxon>Dyadobacter</taxon>
    </lineage>
</organism>
<keyword evidence="23" id="KW-1185">Reference proteome</keyword>
<evidence type="ECO:0000256" key="7">
    <source>
        <dbReference type="ARBA" id="ARBA00022490"/>
    </source>
</evidence>
<keyword evidence="9" id="KW-0808">Transferase</keyword>
<keyword evidence="19" id="KW-0472">Membrane</keyword>
<dbReference type="PANTHER" id="PTHR24421:SF10">
    <property type="entry name" value="NITRATE_NITRITE SENSOR PROTEIN NARQ"/>
    <property type="match status" value="1"/>
</dbReference>
<protein>
    <recommendedName>
        <fullName evidence="5">Oxygen sensor histidine kinase NreB</fullName>
        <ecNumber evidence="4">2.7.13.3</ecNumber>
    </recommendedName>
    <alternativeName>
        <fullName evidence="18">Nitrogen regulation protein B</fullName>
    </alternativeName>
</protein>